<dbReference type="NCBIfam" id="TIGR00361">
    <property type="entry name" value="ComEC_Rec2"/>
    <property type="match status" value="1"/>
</dbReference>
<dbReference type="SUPFAM" id="SSF56281">
    <property type="entry name" value="Metallo-hydrolase/oxidoreductase"/>
    <property type="match status" value="1"/>
</dbReference>
<dbReference type="InterPro" id="IPR035681">
    <property type="entry name" value="ComA-like_MBL"/>
</dbReference>
<comment type="caution">
    <text evidence="8">The sequence shown here is derived from an EMBL/GenBank/DDBJ whole genome shotgun (WGS) entry which is preliminary data.</text>
</comment>
<feature type="transmembrane region" description="Helical" evidence="6">
    <location>
        <begin position="325"/>
        <end position="345"/>
    </location>
</feature>
<feature type="transmembrane region" description="Helical" evidence="6">
    <location>
        <begin position="248"/>
        <end position="272"/>
    </location>
</feature>
<evidence type="ECO:0000256" key="1">
    <source>
        <dbReference type="ARBA" id="ARBA00004651"/>
    </source>
</evidence>
<dbReference type="EMBL" id="SLXV01000010">
    <property type="protein sequence ID" value="TCP69299.1"/>
    <property type="molecule type" value="Genomic_DNA"/>
</dbReference>
<evidence type="ECO:0000313" key="8">
    <source>
        <dbReference type="EMBL" id="TCP69299.1"/>
    </source>
</evidence>
<keyword evidence="9" id="KW-1185">Reference proteome</keyword>
<dbReference type="PANTHER" id="PTHR30619">
    <property type="entry name" value="DNA INTERNALIZATION/COMPETENCE PROTEIN COMEC/REC2"/>
    <property type="match status" value="1"/>
</dbReference>
<comment type="subcellular location">
    <subcellularLocation>
        <location evidence="1">Cell membrane</location>
        <topology evidence="1">Multi-pass membrane protein</topology>
    </subcellularLocation>
</comment>
<sequence length="804" mass="91474">MNRPLVKVVIGWLMGVLCVQLTGGQWLLYTCGFMVVLISGVTFINSEVRGSYLLVALTCMVSGFVYSYTMLQNVSELRIASDEDIHVTGTIESKPIRDGDQLRFDLQLAQIWHQSKWIHTKERIKVVIKIESMKQWEQSQQVRRGWVIQAPLHMERPSLPRNPGAFHYRDYLQQQSIFWIGKSTGLQSLKQIGTESSLMTWIDRVHQLFTDQMAHLYSDTEVQGFMKGLLLGDRYDVPMEWEEQYQTLGLVHILSISGFHVSLLVGALFLMLRYVGMTREKSAWLMLCFLPFYVLLTGAESPIVRAGLVSGMMCLAIAWRKEKDILSFLCLAALIQLCFEPFLIFNPGFQLSYVVTAALIVGTTPLANRFPYGYEWFRYTLAGACVAQAASFPLLVYYFHESSLFSLMANVLFAPFFSVVVLPIGYGSLLVSFLVLPIGIWLTQGLTWIIQFSQNGIEWVQQVSGHLFSFAHPNWIWLSVYILLMVGSWWTWVSVRYVHSKIPWLISSVWICWIGVGIWGTFWPASHHEITMIDVGQGDAFLIRTKLGKTILIDGGGRLPYPQKEWQKRRNPFDVGEDVVVPFLTYQGVNQIDLLVSTHGDADHLQGLGAVVKRFPIEKIIRNPLPTISKLEKEWTREVRGRDIPIHIAPIGQIWGIEPGVSITFLYPDFRDEALYGGTSNNAGLVLLFTIDQKHILFTGDIEQHAEEKILQAWNLPKIDIYKVAHHGSKTSSTEAFIHQMRPRYALISVGEKNLYGHPSPEVVGRLQKAGTQIYRTDQMGAVTVRINQEEVQFSSMLQEKGRE</sequence>
<dbReference type="InterPro" id="IPR036866">
    <property type="entry name" value="RibonucZ/Hydroxyglut_hydro"/>
</dbReference>
<feature type="transmembrane region" description="Helical" evidence="6">
    <location>
        <begin position="284"/>
        <end position="304"/>
    </location>
</feature>
<feature type="transmembrane region" description="Helical" evidence="6">
    <location>
        <begin position="404"/>
        <end position="422"/>
    </location>
</feature>
<keyword evidence="4 6" id="KW-1133">Transmembrane helix</keyword>
<feature type="transmembrane region" description="Helical" evidence="6">
    <location>
        <begin position="429"/>
        <end position="450"/>
    </location>
</feature>
<dbReference type="GO" id="GO:0005886">
    <property type="term" value="C:plasma membrane"/>
    <property type="evidence" value="ECO:0007669"/>
    <property type="project" value="UniProtKB-SubCell"/>
</dbReference>
<dbReference type="InterPro" id="IPR025405">
    <property type="entry name" value="DUF4131"/>
</dbReference>
<dbReference type="OrthoDB" id="9761531at2"/>
<feature type="transmembrane region" description="Helical" evidence="6">
    <location>
        <begin position="12"/>
        <end position="38"/>
    </location>
</feature>
<keyword evidence="2" id="KW-1003">Cell membrane</keyword>
<dbReference type="InterPro" id="IPR001279">
    <property type="entry name" value="Metallo-B-lactamas"/>
</dbReference>
<protein>
    <submittedName>
        <fullName evidence="8">Competence protein ComEC</fullName>
    </submittedName>
</protein>
<accession>A0A4V2SYA2</accession>
<dbReference type="Pfam" id="PF00753">
    <property type="entry name" value="Lactamase_B"/>
    <property type="match status" value="1"/>
</dbReference>
<feature type="transmembrane region" description="Helical" evidence="6">
    <location>
        <begin position="502"/>
        <end position="523"/>
    </location>
</feature>
<dbReference type="Gene3D" id="3.60.15.10">
    <property type="entry name" value="Ribonuclease Z/Hydroxyacylglutathione hydrolase-like"/>
    <property type="match status" value="1"/>
</dbReference>
<dbReference type="SMART" id="SM00849">
    <property type="entry name" value="Lactamase_B"/>
    <property type="match status" value="1"/>
</dbReference>
<evidence type="ECO:0000256" key="4">
    <source>
        <dbReference type="ARBA" id="ARBA00022989"/>
    </source>
</evidence>
<dbReference type="AlphaFoldDB" id="A0A4V2SYA2"/>
<feature type="domain" description="Metallo-beta-lactamase" evidence="7">
    <location>
        <begin position="537"/>
        <end position="752"/>
    </location>
</feature>
<dbReference type="Pfam" id="PF03772">
    <property type="entry name" value="Competence"/>
    <property type="match status" value="1"/>
</dbReference>
<dbReference type="CDD" id="cd07731">
    <property type="entry name" value="ComA-like_MBL-fold"/>
    <property type="match status" value="1"/>
</dbReference>
<dbReference type="InterPro" id="IPR004477">
    <property type="entry name" value="ComEC_N"/>
</dbReference>
<evidence type="ECO:0000259" key="7">
    <source>
        <dbReference type="SMART" id="SM00849"/>
    </source>
</evidence>
<name>A0A4V2SYA2_9BACL</name>
<dbReference type="Pfam" id="PF13567">
    <property type="entry name" value="DUF4131"/>
    <property type="match status" value="1"/>
</dbReference>
<organism evidence="8 9">
    <name type="scientific">Baia soyae</name>
    <dbReference type="NCBI Taxonomy" id="1544746"/>
    <lineage>
        <taxon>Bacteria</taxon>
        <taxon>Bacillati</taxon>
        <taxon>Bacillota</taxon>
        <taxon>Bacilli</taxon>
        <taxon>Bacillales</taxon>
        <taxon>Thermoactinomycetaceae</taxon>
        <taxon>Baia</taxon>
    </lineage>
</organism>
<feature type="transmembrane region" description="Helical" evidence="6">
    <location>
        <begin position="379"/>
        <end position="398"/>
    </location>
</feature>
<keyword evidence="5 6" id="KW-0472">Membrane</keyword>
<evidence type="ECO:0000256" key="3">
    <source>
        <dbReference type="ARBA" id="ARBA00022692"/>
    </source>
</evidence>
<evidence type="ECO:0000256" key="2">
    <source>
        <dbReference type="ARBA" id="ARBA00022475"/>
    </source>
</evidence>
<feature type="transmembrane region" description="Helical" evidence="6">
    <location>
        <begin position="351"/>
        <end position="367"/>
    </location>
</feature>
<dbReference type="NCBIfam" id="TIGR00360">
    <property type="entry name" value="ComEC_N-term"/>
    <property type="match status" value="1"/>
</dbReference>
<feature type="transmembrane region" description="Helical" evidence="6">
    <location>
        <begin position="50"/>
        <end position="71"/>
    </location>
</feature>
<dbReference type="RefSeq" id="WP_131848374.1">
    <property type="nucleotide sequence ID" value="NZ_SLXV01000010.1"/>
</dbReference>
<gene>
    <name evidence="8" type="ORF">EDD57_11022</name>
</gene>
<dbReference type="GO" id="GO:0030420">
    <property type="term" value="P:establishment of competence for transformation"/>
    <property type="evidence" value="ECO:0007669"/>
    <property type="project" value="InterPro"/>
</dbReference>
<dbReference type="Proteomes" id="UP000294746">
    <property type="component" value="Unassembled WGS sequence"/>
</dbReference>
<evidence type="ECO:0000256" key="6">
    <source>
        <dbReference type="SAM" id="Phobius"/>
    </source>
</evidence>
<dbReference type="InterPro" id="IPR052159">
    <property type="entry name" value="Competence_DNA_uptake"/>
</dbReference>
<evidence type="ECO:0000313" key="9">
    <source>
        <dbReference type="Proteomes" id="UP000294746"/>
    </source>
</evidence>
<evidence type="ECO:0000256" key="5">
    <source>
        <dbReference type="ARBA" id="ARBA00023136"/>
    </source>
</evidence>
<feature type="transmembrane region" description="Helical" evidence="6">
    <location>
        <begin position="475"/>
        <end position="495"/>
    </location>
</feature>
<proteinExistence type="predicted"/>
<dbReference type="PANTHER" id="PTHR30619:SF1">
    <property type="entry name" value="RECOMBINATION PROTEIN 2"/>
    <property type="match status" value="1"/>
</dbReference>
<reference evidence="8 9" key="1">
    <citation type="submission" date="2019-03" db="EMBL/GenBank/DDBJ databases">
        <title>Genomic Encyclopedia of Type Strains, Phase IV (KMG-IV): sequencing the most valuable type-strain genomes for metagenomic binning, comparative biology and taxonomic classification.</title>
        <authorList>
            <person name="Goeker M."/>
        </authorList>
    </citation>
    <scope>NUCLEOTIDE SEQUENCE [LARGE SCALE GENOMIC DNA]</scope>
    <source>
        <strain evidence="8 9">DSM 46831</strain>
    </source>
</reference>
<keyword evidence="3 6" id="KW-0812">Transmembrane</keyword>
<dbReference type="InterPro" id="IPR004797">
    <property type="entry name" value="Competence_ComEC/Rec2"/>
</dbReference>